<dbReference type="AlphaFoldDB" id="A0A448X9C9"/>
<dbReference type="Proteomes" id="UP000784294">
    <property type="component" value="Unassembled WGS sequence"/>
</dbReference>
<protein>
    <submittedName>
        <fullName evidence="1">Uncharacterized protein</fullName>
    </submittedName>
</protein>
<dbReference type="EMBL" id="CAAALY010122227">
    <property type="protein sequence ID" value="VEL31425.1"/>
    <property type="molecule type" value="Genomic_DNA"/>
</dbReference>
<reference evidence="1" key="1">
    <citation type="submission" date="2018-11" db="EMBL/GenBank/DDBJ databases">
        <authorList>
            <consortium name="Pathogen Informatics"/>
        </authorList>
    </citation>
    <scope>NUCLEOTIDE SEQUENCE</scope>
</reference>
<comment type="caution">
    <text evidence="1">The sequence shown here is derived from an EMBL/GenBank/DDBJ whole genome shotgun (WGS) entry which is preliminary data.</text>
</comment>
<gene>
    <name evidence="1" type="ORF">PXEA_LOCUS24865</name>
</gene>
<evidence type="ECO:0000313" key="2">
    <source>
        <dbReference type="Proteomes" id="UP000784294"/>
    </source>
</evidence>
<keyword evidence="2" id="KW-1185">Reference proteome</keyword>
<proteinExistence type="predicted"/>
<organism evidence="1 2">
    <name type="scientific">Protopolystoma xenopodis</name>
    <dbReference type="NCBI Taxonomy" id="117903"/>
    <lineage>
        <taxon>Eukaryota</taxon>
        <taxon>Metazoa</taxon>
        <taxon>Spiralia</taxon>
        <taxon>Lophotrochozoa</taxon>
        <taxon>Platyhelminthes</taxon>
        <taxon>Monogenea</taxon>
        <taxon>Polyopisthocotylea</taxon>
        <taxon>Polystomatidea</taxon>
        <taxon>Polystomatidae</taxon>
        <taxon>Protopolystoma</taxon>
    </lineage>
</organism>
<sequence length="62" mass="6864">MVDAASVASHLFRVKTSGGERMRQAERGRRELGSRLSVWKEVKWEKDHVPTALPIACVCAGV</sequence>
<accession>A0A448X9C9</accession>
<name>A0A448X9C9_9PLAT</name>
<evidence type="ECO:0000313" key="1">
    <source>
        <dbReference type="EMBL" id="VEL31425.1"/>
    </source>
</evidence>